<feature type="region of interest" description="Disordered" evidence="7">
    <location>
        <begin position="1"/>
        <end position="23"/>
    </location>
</feature>
<feature type="transmembrane region" description="Helical" evidence="8">
    <location>
        <begin position="77"/>
        <end position="99"/>
    </location>
</feature>
<protein>
    <recommendedName>
        <fullName evidence="11">DUF4190 domain-containing protein</fullName>
    </recommendedName>
</protein>
<evidence type="ECO:0000256" key="3">
    <source>
        <dbReference type="ARBA" id="ARBA00022475"/>
    </source>
</evidence>
<dbReference type="RefSeq" id="WP_107573507.1">
    <property type="nucleotide sequence ID" value="NZ_PZPL01000001.1"/>
</dbReference>
<accession>A0A2T4UQ57</accession>
<proteinExistence type="inferred from homology"/>
<keyword evidence="10" id="KW-1185">Reference proteome</keyword>
<feature type="transmembrane region" description="Helical" evidence="8">
    <location>
        <begin position="52"/>
        <end position="70"/>
    </location>
</feature>
<keyword evidence="3" id="KW-1003">Cell membrane</keyword>
<dbReference type="EMBL" id="PZPL01000001">
    <property type="protein sequence ID" value="PTL71664.1"/>
    <property type="molecule type" value="Genomic_DNA"/>
</dbReference>
<evidence type="ECO:0008006" key="11">
    <source>
        <dbReference type="Google" id="ProtNLM"/>
    </source>
</evidence>
<dbReference type="Proteomes" id="UP000241085">
    <property type="component" value="Unassembled WGS sequence"/>
</dbReference>
<gene>
    <name evidence="9" type="ORF">C1I63_01575</name>
</gene>
<evidence type="ECO:0000256" key="2">
    <source>
        <dbReference type="ARBA" id="ARBA00007531"/>
    </source>
</evidence>
<evidence type="ECO:0000313" key="10">
    <source>
        <dbReference type="Proteomes" id="UP000241085"/>
    </source>
</evidence>
<evidence type="ECO:0000256" key="5">
    <source>
        <dbReference type="ARBA" id="ARBA00022989"/>
    </source>
</evidence>
<keyword evidence="5 8" id="KW-1133">Transmembrane helix</keyword>
<evidence type="ECO:0000256" key="4">
    <source>
        <dbReference type="ARBA" id="ARBA00022692"/>
    </source>
</evidence>
<evidence type="ECO:0000256" key="6">
    <source>
        <dbReference type="ARBA" id="ARBA00023136"/>
    </source>
</evidence>
<evidence type="ECO:0000256" key="8">
    <source>
        <dbReference type="SAM" id="Phobius"/>
    </source>
</evidence>
<evidence type="ECO:0000256" key="1">
    <source>
        <dbReference type="ARBA" id="ARBA00004236"/>
    </source>
</evidence>
<keyword evidence="4 8" id="KW-0812">Transmembrane</keyword>
<dbReference type="GO" id="GO:0005886">
    <property type="term" value="C:plasma membrane"/>
    <property type="evidence" value="ECO:0007669"/>
    <property type="project" value="UniProtKB-SubCell"/>
</dbReference>
<evidence type="ECO:0000256" key="7">
    <source>
        <dbReference type="SAM" id="MobiDB-lite"/>
    </source>
</evidence>
<dbReference type="AlphaFoldDB" id="A0A2T4UQ57"/>
<sequence length="230" mass="23077">MTLYNPAVFPEPAPGPSTPPPGRKTGNGLGLASLIIGIVALIGAAIPIVNYVSGFVAFVGLVLGVIALFLKNRSRKAAIAGTALNLVALILSIVLAVIYTAGFVTGVTNAVEDAESSRAPLSESTEPAGPTRTLLLEVTGDAPDASIGYATSSDLADGTAAAADQPLPFTKEVQVPAAGEFAVQVQSLTATTGADDTGAITCRITLDGEIIAEQTSTGAFAAAFCMGTSE</sequence>
<feature type="compositionally biased region" description="Pro residues" evidence="7">
    <location>
        <begin position="9"/>
        <end position="22"/>
    </location>
</feature>
<comment type="caution">
    <text evidence="9">The sequence shown here is derived from an EMBL/GenBank/DDBJ whole genome shotgun (WGS) entry which is preliminary data.</text>
</comment>
<reference evidence="9 10" key="1">
    <citation type="submission" date="2018-03" db="EMBL/GenBank/DDBJ databases">
        <title>Bacteriophage NCPPB3778 and a type I-E CRISPR drive the evolution of the US Biological Select Agent, Rathayibacter toxicus.</title>
        <authorList>
            <person name="Davis E.W.II."/>
            <person name="Tabima J.F."/>
            <person name="Weisberg A.J."/>
            <person name="Dantas Lopes L."/>
            <person name="Wiseman M.S."/>
            <person name="Wiseman M.S."/>
            <person name="Pupko T."/>
            <person name="Belcher M.S."/>
            <person name="Sechler A.J."/>
            <person name="Tancos M.A."/>
            <person name="Schroeder B.K."/>
            <person name="Murray T.D."/>
            <person name="Luster D.G."/>
            <person name="Schneider W.L."/>
            <person name="Rogers E."/>
            <person name="Andreote F.D."/>
            <person name="Grunwald N.J."/>
            <person name="Putnam M.L."/>
            <person name="Chang J.H."/>
        </authorList>
    </citation>
    <scope>NUCLEOTIDE SEQUENCE [LARGE SCALE GENOMIC DNA]</scope>
    <source>
        <strain evidence="9 10">DSM 15933</strain>
    </source>
</reference>
<dbReference type="InterPro" id="IPR038468">
    <property type="entry name" value="MmpS_C"/>
</dbReference>
<organism evidence="9 10">
    <name type="scientific">Rathayibacter caricis DSM 15933</name>
    <dbReference type="NCBI Taxonomy" id="1328867"/>
    <lineage>
        <taxon>Bacteria</taxon>
        <taxon>Bacillati</taxon>
        <taxon>Actinomycetota</taxon>
        <taxon>Actinomycetes</taxon>
        <taxon>Micrococcales</taxon>
        <taxon>Microbacteriaceae</taxon>
        <taxon>Rathayibacter</taxon>
    </lineage>
</organism>
<evidence type="ECO:0000313" key="9">
    <source>
        <dbReference type="EMBL" id="PTL71664.1"/>
    </source>
</evidence>
<name>A0A2T4UQ57_9MICO</name>
<keyword evidence="6 8" id="KW-0472">Membrane</keyword>
<dbReference type="Gene3D" id="2.60.40.2880">
    <property type="entry name" value="MmpS1-5, C-terminal soluble domain"/>
    <property type="match status" value="1"/>
</dbReference>
<feature type="transmembrane region" description="Helical" evidence="8">
    <location>
        <begin position="28"/>
        <end position="46"/>
    </location>
</feature>
<dbReference type="InterPro" id="IPR008693">
    <property type="entry name" value="MmpS"/>
</dbReference>
<dbReference type="Pfam" id="PF05423">
    <property type="entry name" value="Mycobact_memb"/>
    <property type="match status" value="1"/>
</dbReference>
<comment type="similarity">
    <text evidence="2">Belongs to the MmpS family.</text>
</comment>
<comment type="subcellular location">
    <subcellularLocation>
        <location evidence="1">Cell membrane</location>
    </subcellularLocation>
</comment>